<accession>A0A1G7Z4N5</accession>
<dbReference type="EMBL" id="FNBP01000019">
    <property type="protein sequence ID" value="SDH03597.1"/>
    <property type="molecule type" value="Genomic_DNA"/>
</dbReference>
<proteinExistence type="predicted"/>
<dbReference type="Gene3D" id="2.30.30.240">
    <property type="entry name" value="PRC-barrel domain"/>
    <property type="match status" value="1"/>
</dbReference>
<dbReference type="InterPro" id="IPR027275">
    <property type="entry name" value="PRC-brl_dom"/>
</dbReference>
<feature type="chain" id="PRO_5011752839" evidence="1">
    <location>
        <begin position="21"/>
        <end position="154"/>
    </location>
</feature>
<evidence type="ECO:0000313" key="3">
    <source>
        <dbReference type="EMBL" id="SDH03597.1"/>
    </source>
</evidence>
<gene>
    <name evidence="3" type="ORF">SAMN04489759_1193</name>
</gene>
<organism evidence="3 4">
    <name type="scientific">Sulfitobacter delicatus</name>
    <dbReference type="NCBI Taxonomy" id="218672"/>
    <lineage>
        <taxon>Bacteria</taxon>
        <taxon>Pseudomonadati</taxon>
        <taxon>Pseudomonadota</taxon>
        <taxon>Alphaproteobacteria</taxon>
        <taxon>Rhodobacterales</taxon>
        <taxon>Roseobacteraceae</taxon>
        <taxon>Sulfitobacter</taxon>
    </lineage>
</organism>
<keyword evidence="4" id="KW-1185">Reference proteome</keyword>
<dbReference type="Pfam" id="PF05239">
    <property type="entry name" value="PRC"/>
    <property type="match status" value="1"/>
</dbReference>
<feature type="domain" description="PRC-barrel" evidence="2">
    <location>
        <begin position="80"/>
        <end position="127"/>
    </location>
</feature>
<dbReference type="STRING" id="218672.SAMN04489759_1193"/>
<dbReference type="AlphaFoldDB" id="A0A1G7Z4N5"/>
<name>A0A1G7Z4N5_9RHOB</name>
<evidence type="ECO:0000313" key="4">
    <source>
        <dbReference type="Proteomes" id="UP000199399"/>
    </source>
</evidence>
<keyword evidence="1" id="KW-0732">Signal</keyword>
<sequence length="154" mass="17082">MKRMTVSALALTIATAGAAAAETHLSDQKTYSGIVSSDVSQNMLRAEAMIDAEIYTLEREYDENEWVDTDYYGSVGTEWEEIGEIDDIVVSRDGRIVGLVAEIGGWLDIGDEDVIIDMNDVRIVGDDLGDVAFVTRLNEEQLESRQEVDDAWGW</sequence>
<reference evidence="4" key="1">
    <citation type="submission" date="2016-10" db="EMBL/GenBank/DDBJ databases">
        <authorList>
            <person name="Varghese N."/>
            <person name="Submissions S."/>
        </authorList>
    </citation>
    <scope>NUCLEOTIDE SEQUENCE [LARGE SCALE GENOMIC DNA]</scope>
    <source>
        <strain evidence="4">DSM 16477</strain>
    </source>
</reference>
<evidence type="ECO:0000256" key="1">
    <source>
        <dbReference type="SAM" id="SignalP"/>
    </source>
</evidence>
<protein>
    <submittedName>
        <fullName evidence="3">PRC-barrel domain-containing protein</fullName>
    </submittedName>
</protein>
<dbReference type="SUPFAM" id="SSF50346">
    <property type="entry name" value="PRC-barrel domain"/>
    <property type="match status" value="1"/>
</dbReference>
<dbReference type="Proteomes" id="UP000199399">
    <property type="component" value="Unassembled WGS sequence"/>
</dbReference>
<feature type="signal peptide" evidence="1">
    <location>
        <begin position="1"/>
        <end position="20"/>
    </location>
</feature>
<dbReference type="RefSeq" id="WP_167356473.1">
    <property type="nucleotide sequence ID" value="NZ_FNBP01000019.1"/>
</dbReference>
<dbReference type="InterPro" id="IPR011033">
    <property type="entry name" value="PRC_barrel-like_sf"/>
</dbReference>
<evidence type="ECO:0000259" key="2">
    <source>
        <dbReference type="Pfam" id="PF05239"/>
    </source>
</evidence>